<evidence type="ECO:0000259" key="2">
    <source>
        <dbReference type="Pfam" id="PF02350"/>
    </source>
</evidence>
<keyword evidence="1 3" id="KW-0413">Isomerase</keyword>
<feature type="domain" description="UDP-N-acetylglucosamine 2-epimerase" evidence="2">
    <location>
        <begin position="26"/>
        <end position="355"/>
    </location>
</feature>
<proteinExistence type="inferred from homology"/>
<dbReference type="InterPro" id="IPR003331">
    <property type="entry name" value="UDP_GlcNAc_Epimerase_2_dom"/>
</dbReference>
<evidence type="ECO:0000313" key="4">
    <source>
        <dbReference type="Proteomes" id="UP000000263"/>
    </source>
</evidence>
<dbReference type="NCBIfam" id="TIGR00236">
    <property type="entry name" value="wecB"/>
    <property type="match status" value="1"/>
</dbReference>
<evidence type="ECO:0000256" key="1">
    <source>
        <dbReference type="RuleBase" id="RU003513"/>
    </source>
</evidence>
<reference evidence="3 4" key="1">
    <citation type="submission" date="2007-08" db="EMBL/GenBank/DDBJ databases">
        <title>Complete sequence of Roseiflexus castenholzii DSM 13941.</title>
        <authorList>
            <consortium name="US DOE Joint Genome Institute"/>
            <person name="Copeland A."/>
            <person name="Lucas S."/>
            <person name="Lapidus A."/>
            <person name="Barry K."/>
            <person name="Glavina del Rio T."/>
            <person name="Dalin E."/>
            <person name="Tice H."/>
            <person name="Pitluck S."/>
            <person name="Thompson L.S."/>
            <person name="Brettin T."/>
            <person name="Bruce D."/>
            <person name="Detter J.C."/>
            <person name="Han C."/>
            <person name="Tapia R."/>
            <person name="Schmutz J."/>
            <person name="Larimer F."/>
            <person name="Land M."/>
            <person name="Hauser L."/>
            <person name="Kyrpides N."/>
            <person name="Mikhailova N."/>
            <person name="Bryant D.A."/>
            <person name="Hanada S."/>
            <person name="Tsukatani Y."/>
            <person name="Richardson P."/>
        </authorList>
    </citation>
    <scope>NUCLEOTIDE SEQUENCE [LARGE SCALE GENOMIC DNA]</scope>
    <source>
        <strain evidence="4">DSM 13941 / HLO8</strain>
    </source>
</reference>
<dbReference type="RefSeq" id="WP_012122427.1">
    <property type="nucleotide sequence ID" value="NC_009767.1"/>
</dbReference>
<dbReference type="HOGENOM" id="CLU_041674_0_1_0"/>
<dbReference type="KEGG" id="rca:Rcas_3971"/>
<dbReference type="PANTHER" id="PTHR43174">
    <property type="entry name" value="UDP-N-ACETYLGLUCOSAMINE 2-EPIMERASE"/>
    <property type="match status" value="1"/>
</dbReference>
<evidence type="ECO:0000313" key="3">
    <source>
        <dbReference type="EMBL" id="ABU60004.1"/>
    </source>
</evidence>
<protein>
    <submittedName>
        <fullName evidence="3">UDP-N-acetylglucosamine 2-epimerase</fullName>
        <ecNumber evidence="3">5.1.3.14</ecNumber>
    </submittedName>
</protein>
<dbReference type="AlphaFoldDB" id="A7NR08"/>
<keyword evidence="4" id="KW-1185">Reference proteome</keyword>
<accession>A7NR08</accession>
<dbReference type="InterPro" id="IPR029767">
    <property type="entry name" value="WecB-like"/>
</dbReference>
<dbReference type="CDD" id="cd03786">
    <property type="entry name" value="GTB_UDP-GlcNAc_2-Epimerase"/>
    <property type="match status" value="1"/>
</dbReference>
<dbReference type="EMBL" id="CP000804">
    <property type="protein sequence ID" value="ABU60004.1"/>
    <property type="molecule type" value="Genomic_DNA"/>
</dbReference>
<dbReference type="OrthoDB" id="9803238at2"/>
<dbReference type="STRING" id="383372.Rcas_3971"/>
<organism evidence="3 4">
    <name type="scientific">Roseiflexus castenholzii (strain DSM 13941 / HLO8)</name>
    <dbReference type="NCBI Taxonomy" id="383372"/>
    <lineage>
        <taxon>Bacteria</taxon>
        <taxon>Bacillati</taxon>
        <taxon>Chloroflexota</taxon>
        <taxon>Chloroflexia</taxon>
        <taxon>Chloroflexales</taxon>
        <taxon>Roseiflexineae</taxon>
        <taxon>Roseiflexaceae</taxon>
        <taxon>Roseiflexus</taxon>
    </lineage>
</organism>
<dbReference type="PANTHER" id="PTHR43174:SF1">
    <property type="entry name" value="UDP-N-ACETYLGLUCOSAMINE 2-EPIMERASE"/>
    <property type="match status" value="1"/>
</dbReference>
<dbReference type="Gene3D" id="3.40.50.2000">
    <property type="entry name" value="Glycogen Phosphorylase B"/>
    <property type="match status" value="2"/>
</dbReference>
<name>A7NR08_ROSCS</name>
<dbReference type="SUPFAM" id="SSF53756">
    <property type="entry name" value="UDP-Glycosyltransferase/glycogen phosphorylase"/>
    <property type="match status" value="1"/>
</dbReference>
<gene>
    <name evidence="3" type="ordered locus">Rcas_3971</name>
</gene>
<comment type="similarity">
    <text evidence="1">Belongs to the UDP-N-acetylglucosamine 2-epimerase family.</text>
</comment>
<dbReference type="Pfam" id="PF02350">
    <property type="entry name" value="Epimerase_2"/>
    <property type="match status" value="1"/>
</dbReference>
<dbReference type="eggNOG" id="COG0381">
    <property type="taxonomic scope" value="Bacteria"/>
</dbReference>
<dbReference type="GO" id="GO:0008761">
    <property type="term" value="F:UDP-N-acetylglucosamine 2-epimerase activity"/>
    <property type="evidence" value="ECO:0007669"/>
    <property type="project" value="UniProtKB-EC"/>
</dbReference>
<sequence length="361" mass="39627">MKTVVTVLGTRPEIIKLSPLIPLLRERFRHILVHSGQHYSFEMDAVFFEELGLPAPDYTLGVGSALHGEQTARMLSRLEPILLETKPDMVLVQGDTNTAMAGGLCAAKLNIPVAHLESGGRSFNRQMPEELNRIILDHIATLLLAADETAERNLLAEGLPPERIRMVGSSVIDAVARNRQHARRSTIVQRLEVTPGDYLVLTLHRSENTTPAVLPGMIRALGELAEEHTIVFLLHPRTAAAMRSYGIVMPRNIRVSEPLGYLDTLCLVEQARALLTDSGGLQEEAGALGTPTLILRNETEWRYLVDAGMHVLVGNTYESILSGARRWLQPAALARLRSAPAPIRTGASERAVAAMVDVLYQ</sequence>
<dbReference type="EC" id="5.1.3.14" evidence="3"/>
<dbReference type="Proteomes" id="UP000000263">
    <property type="component" value="Chromosome"/>
</dbReference>